<organism evidence="11 12">
    <name type="scientific">Georgenia alba</name>
    <dbReference type="NCBI Taxonomy" id="2233858"/>
    <lineage>
        <taxon>Bacteria</taxon>
        <taxon>Bacillati</taxon>
        <taxon>Actinomycetota</taxon>
        <taxon>Actinomycetes</taxon>
        <taxon>Micrococcales</taxon>
        <taxon>Bogoriellaceae</taxon>
        <taxon>Georgenia</taxon>
    </lineage>
</organism>
<feature type="transmembrane region" description="Helical" evidence="9">
    <location>
        <begin position="6"/>
        <end position="29"/>
    </location>
</feature>
<keyword evidence="4 9" id="KW-0812">Transmembrane</keyword>
<dbReference type="Pfam" id="PF00909">
    <property type="entry name" value="Ammonium_transp"/>
    <property type="match status" value="1"/>
</dbReference>
<dbReference type="EMBL" id="JBHTCQ010000001">
    <property type="protein sequence ID" value="MFC7405241.1"/>
    <property type="molecule type" value="Genomic_DNA"/>
</dbReference>
<feature type="transmembrane region" description="Helical" evidence="9">
    <location>
        <begin position="325"/>
        <end position="352"/>
    </location>
</feature>
<feature type="transmembrane region" description="Helical" evidence="9">
    <location>
        <begin position="173"/>
        <end position="195"/>
    </location>
</feature>
<feature type="transmembrane region" description="Helical" evidence="9">
    <location>
        <begin position="271"/>
        <end position="288"/>
    </location>
</feature>
<sequence length="425" mass="43502">MELDTGATAWMLISASLVLLMTPGLALFYGGMTRSKSVLNMMMMCFGAMAVVAVIYVLWGWSMSYGSSIGGIVGNPFDQFGLAGAVYDEAGEFLLDDYGVPGIVGVGFQSTFAIITVALIAGSIADRVKFGTWLAFTALWATLAYFPMAHMVWGGGLLSGDGPFASIAAPIDFAGGTVVHINAGAAGLVLALVIGRRRGFGTVPMKPHSLPLTMLGAALLWFGWFGFNAGSAFTADGFAGLAWVNTTSATAAAIIGWLITEKIRDGAATSLGAASGVVAGLVAITPAAGALHPLGSVVLGLVAGVLCALAVGLKYRWGYDDSLDVVGVHLVAGLWGTVGIGFLATDTGLFYGGGASQLAVQVIIAVVAVAFSLVVTAVIALVLKVVTGWRVSEDVEVTGIDQTVHGESAYEGIGAGRFTTQEARA</sequence>
<evidence type="ECO:0000256" key="7">
    <source>
        <dbReference type="ARBA" id="ARBA00023177"/>
    </source>
</evidence>
<comment type="similarity">
    <text evidence="2 9">Belongs to the ammonia transporter channel (TC 1.A.11.2) family.</text>
</comment>
<reference evidence="12" key="1">
    <citation type="journal article" date="2019" name="Int. J. Syst. Evol. Microbiol.">
        <title>The Global Catalogue of Microorganisms (GCM) 10K type strain sequencing project: providing services to taxonomists for standard genome sequencing and annotation.</title>
        <authorList>
            <consortium name="The Broad Institute Genomics Platform"/>
            <consortium name="The Broad Institute Genome Sequencing Center for Infectious Disease"/>
            <person name="Wu L."/>
            <person name="Ma J."/>
        </authorList>
    </citation>
    <scope>NUCLEOTIDE SEQUENCE [LARGE SCALE GENOMIC DNA]</scope>
    <source>
        <strain evidence="12">JCM 1490</strain>
    </source>
</reference>
<accession>A0ABW2Q7X7</accession>
<comment type="caution">
    <text evidence="11">The sequence shown here is derived from an EMBL/GenBank/DDBJ whole genome shotgun (WGS) entry which is preliminary data.</text>
</comment>
<feature type="transmembrane region" description="Helical" evidence="9">
    <location>
        <begin position="358"/>
        <end position="383"/>
    </location>
</feature>
<dbReference type="PANTHER" id="PTHR43029:SF10">
    <property type="entry name" value="AMMONIUM TRANSPORTER MEP2"/>
    <property type="match status" value="1"/>
</dbReference>
<keyword evidence="7 9" id="KW-0924">Ammonia transport</keyword>
<dbReference type="SUPFAM" id="SSF111352">
    <property type="entry name" value="Ammonium transporter"/>
    <property type="match status" value="1"/>
</dbReference>
<keyword evidence="6 9" id="KW-0472">Membrane</keyword>
<dbReference type="InterPro" id="IPR018047">
    <property type="entry name" value="Ammonium_transpt_CS"/>
</dbReference>
<dbReference type="InterPro" id="IPR001905">
    <property type="entry name" value="Ammonium_transpt"/>
</dbReference>
<evidence type="ECO:0000256" key="6">
    <source>
        <dbReference type="ARBA" id="ARBA00023136"/>
    </source>
</evidence>
<evidence type="ECO:0000256" key="1">
    <source>
        <dbReference type="ARBA" id="ARBA00004141"/>
    </source>
</evidence>
<keyword evidence="12" id="KW-1185">Reference proteome</keyword>
<gene>
    <name evidence="11" type="ORF">ACFQQL_08995</name>
</gene>
<feature type="transmembrane region" description="Helical" evidence="9">
    <location>
        <begin position="207"/>
        <end position="227"/>
    </location>
</feature>
<evidence type="ECO:0000256" key="4">
    <source>
        <dbReference type="ARBA" id="ARBA00022692"/>
    </source>
</evidence>
<protein>
    <recommendedName>
        <fullName evidence="8 9">Ammonium transporter</fullName>
    </recommendedName>
</protein>
<feature type="transmembrane region" description="Helical" evidence="9">
    <location>
        <begin position="239"/>
        <end position="259"/>
    </location>
</feature>
<feature type="transmembrane region" description="Helical" evidence="9">
    <location>
        <begin position="294"/>
        <end position="313"/>
    </location>
</feature>
<evidence type="ECO:0000259" key="10">
    <source>
        <dbReference type="Pfam" id="PF00909"/>
    </source>
</evidence>
<dbReference type="InterPro" id="IPR029020">
    <property type="entry name" value="Ammonium/urea_transptr"/>
</dbReference>
<feature type="transmembrane region" description="Helical" evidence="9">
    <location>
        <begin position="41"/>
        <end position="59"/>
    </location>
</feature>
<comment type="subcellular location">
    <subcellularLocation>
        <location evidence="9">Cell membrane</location>
        <topology evidence="9">Multi-pass membrane protein</topology>
    </subcellularLocation>
    <subcellularLocation>
        <location evidence="1">Membrane</location>
        <topology evidence="1">Multi-pass membrane protein</topology>
    </subcellularLocation>
</comment>
<evidence type="ECO:0000256" key="9">
    <source>
        <dbReference type="RuleBase" id="RU362002"/>
    </source>
</evidence>
<evidence type="ECO:0000256" key="8">
    <source>
        <dbReference type="ARBA" id="ARBA00050025"/>
    </source>
</evidence>
<keyword evidence="5 9" id="KW-1133">Transmembrane helix</keyword>
<dbReference type="NCBIfam" id="TIGR00836">
    <property type="entry name" value="amt"/>
    <property type="match status" value="1"/>
</dbReference>
<proteinExistence type="inferred from homology"/>
<dbReference type="PROSITE" id="PS01219">
    <property type="entry name" value="AMMONIUM_TRANSP"/>
    <property type="match status" value="1"/>
</dbReference>
<keyword evidence="3 9" id="KW-0813">Transport</keyword>
<feature type="domain" description="Ammonium transporter AmtB-like" evidence="10">
    <location>
        <begin position="9"/>
        <end position="410"/>
    </location>
</feature>
<dbReference type="PANTHER" id="PTHR43029">
    <property type="entry name" value="AMMONIUM TRANSPORTER MEP2"/>
    <property type="match status" value="1"/>
</dbReference>
<dbReference type="Proteomes" id="UP001596455">
    <property type="component" value="Unassembled WGS sequence"/>
</dbReference>
<evidence type="ECO:0000256" key="2">
    <source>
        <dbReference type="ARBA" id="ARBA00005887"/>
    </source>
</evidence>
<evidence type="ECO:0000256" key="5">
    <source>
        <dbReference type="ARBA" id="ARBA00022989"/>
    </source>
</evidence>
<name>A0ABW2Q7X7_9MICO</name>
<dbReference type="InterPro" id="IPR024041">
    <property type="entry name" value="NH4_transpt_AmtB-like_dom"/>
</dbReference>
<evidence type="ECO:0000256" key="3">
    <source>
        <dbReference type="ARBA" id="ARBA00022448"/>
    </source>
</evidence>
<feature type="transmembrane region" description="Helical" evidence="9">
    <location>
        <begin position="98"/>
        <end position="121"/>
    </location>
</feature>
<feature type="transmembrane region" description="Helical" evidence="9">
    <location>
        <begin position="133"/>
        <end position="153"/>
    </location>
</feature>
<evidence type="ECO:0000313" key="12">
    <source>
        <dbReference type="Proteomes" id="UP001596455"/>
    </source>
</evidence>
<evidence type="ECO:0000313" key="11">
    <source>
        <dbReference type="EMBL" id="MFC7405241.1"/>
    </source>
</evidence>
<dbReference type="RefSeq" id="WP_382393394.1">
    <property type="nucleotide sequence ID" value="NZ_JBHTCQ010000001.1"/>
</dbReference>
<dbReference type="Gene3D" id="1.10.3430.10">
    <property type="entry name" value="Ammonium transporter AmtB like domains"/>
    <property type="match status" value="1"/>
</dbReference>